<dbReference type="RefSeq" id="WP_185780779.1">
    <property type="nucleotide sequence ID" value="NZ_JACJUU010000025.1"/>
</dbReference>
<comment type="caution">
    <text evidence="1">The sequence shown here is derived from an EMBL/GenBank/DDBJ whole genome shotgun (WGS) entry which is preliminary data.</text>
</comment>
<evidence type="ECO:0000313" key="2">
    <source>
        <dbReference type="Proteomes" id="UP000545386"/>
    </source>
</evidence>
<reference evidence="1 2" key="1">
    <citation type="submission" date="2020-08" db="EMBL/GenBank/DDBJ databases">
        <title>Paraeoetvoesia sp. YC-7-48 draft genome sequence.</title>
        <authorList>
            <person name="Yao L."/>
        </authorList>
    </citation>
    <scope>NUCLEOTIDE SEQUENCE [LARGE SCALE GENOMIC DNA]</scope>
    <source>
        <strain evidence="2">YC-7-48</strain>
    </source>
</reference>
<dbReference type="Proteomes" id="UP000545386">
    <property type="component" value="Unassembled WGS sequence"/>
</dbReference>
<protein>
    <submittedName>
        <fullName evidence="1">Uncharacterized protein</fullName>
    </submittedName>
</protein>
<accession>A0A842HWQ4</accession>
<name>A0A842HWQ4_9BURK</name>
<evidence type="ECO:0000313" key="1">
    <source>
        <dbReference type="EMBL" id="MBC2771175.1"/>
    </source>
</evidence>
<dbReference type="EMBL" id="JACJUU010000025">
    <property type="protein sequence ID" value="MBC2771175.1"/>
    <property type="molecule type" value="Genomic_DNA"/>
</dbReference>
<keyword evidence="2" id="KW-1185">Reference proteome</keyword>
<proteinExistence type="predicted"/>
<gene>
    <name evidence="1" type="ORF">GTU67_14845</name>
</gene>
<dbReference type="AlphaFoldDB" id="A0A842HWQ4"/>
<organism evidence="1 2">
    <name type="scientific">Pusillimonas minor</name>
    <dbReference type="NCBI Taxonomy" id="2697024"/>
    <lineage>
        <taxon>Bacteria</taxon>
        <taxon>Pseudomonadati</taxon>
        <taxon>Pseudomonadota</taxon>
        <taxon>Betaproteobacteria</taxon>
        <taxon>Burkholderiales</taxon>
        <taxon>Alcaligenaceae</taxon>
        <taxon>Pusillimonas</taxon>
    </lineage>
</organism>
<sequence>MPKRIELRLQTLEHAQCVAKPLHNIFIMLDPYAADEIIAFTCDSGRIDRLPDEDLETFEARAAQHRAPSVVTLWCAVYRDQ</sequence>